<dbReference type="InterPro" id="IPR027417">
    <property type="entry name" value="P-loop_NTPase"/>
</dbReference>
<dbReference type="InterPro" id="IPR022532">
    <property type="entry name" value="DUF3696"/>
</dbReference>
<reference evidence="3" key="1">
    <citation type="submission" date="2006-06" db="EMBL/GenBank/DDBJ databases">
        <title>Complete sequence of Trichodesmium erythraeum IMS101.</title>
        <authorList>
            <consortium name="US DOE Joint Genome Institute"/>
            <person name="Copeland A."/>
            <person name="Lucas S."/>
            <person name="Lapidus A."/>
            <person name="Barry K."/>
            <person name="Detter J.C."/>
            <person name="Glavina del Rio T."/>
            <person name="Hammon N."/>
            <person name="Israni S."/>
            <person name="Dalin E."/>
            <person name="Tice H."/>
            <person name="Pitluck S."/>
            <person name="Kiss H."/>
            <person name="Munk A.C."/>
            <person name="Brettin T."/>
            <person name="Bruce D."/>
            <person name="Han C."/>
            <person name="Tapia R."/>
            <person name="Gilna P."/>
            <person name="Schmutz J."/>
            <person name="Larimer F."/>
            <person name="Land M."/>
            <person name="Hauser L."/>
            <person name="Kyrpides N."/>
            <person name="Kim E."/>
            <person name="Richardson P."/>
        </authorList>
    </citation>
    <scope>NUCLEOTIDE SEQUENCE [LARGE SCALE GENOMIC DNA]</scope>
    <source>
        <strain evidence="3">IMS101</strain>
    </source>
</reference>
<evidence type="ECO:0000259" key="1">
    <source>
        <dbReference type="Pfam" id="PF12476"/>
    </source>
</evidence>
<dbReference type="KEGG" id="ter:Tery_0136"/>
<evidence type="ECO:0000313" key="3">
    <source>
        <dbReference type="EMBL" id="ABG49631.1"/>
    </source>
</evidence>
<dbReference type="SUPFAM" id="SSF52540">
    <property type="entry name" value="P-loop containing nucleoside triphosphate hydrolases"/>
    <property type="match status" value="1"/>
</dbReference>
<feature type="domain" description="DUF3696" evidence="1">
    <location>
        <begin position="168"/>
        <end position="219"/>
    </location>
</feature>
<sequence>MSYFQFQQLENLATKGEYTAHFLSVNESKTIPNRSLGHSQAKSLVLRDQVEAWMGEISPGTHLQINVKQDIDLISLQYYYGDSNPYRSTNVGFGISYTLPIIVAILSSPPETLIIIENPEAHLHPKGQAKMGELLALAASCGMQIVVETHSDHVLNGIRLIVYREKVDPKKVQLHYFDSQKRGREFITEVISPQIDRNGRIDKWPEGFFDEWDNSLEALLEPRE</sequence>
<dbReference type="AlphaFoldDB" id="Q11A43"/>
<dbReference type="eggNOG" id="COG4938">
    <property type="taxonomic scope" value="Bacteria"/>
</dbReference>
<proteinExistence type="predicted"/>
<dbReference type="Pfam" id="PF13304">
    <property type="entry name" value="AAA_21"/>
    <property type="match status" value="1"/>
</dbReference>
<dbReference type="InterPro" id="IPR003959">
    <property type="entry name" value="ATPase_AAA_core"/>
</dbReference>
<dbReference type="Pfam" id="PF12476">
    <property type="entry name" value="DUF3696"/>
    <property type="match status" value="1"/>
</dbReference>
<gene>
    <name evidence="3" type="ordered locus">Tery_0136</name>
</gene>
<accession>Q11A43</accession>
<evidence type="ECO:0008006" key="4">
    <source>
        <dbReference type="Google" id="ProtNLM"/>
    </source>
</evidence>
<dbReference type="HOGENOM" id="CLU_1234551_0_0_3"/>
<organism evidence="3">
    <name type="scientific">Trichodesmium erythraeum (strain IMS101)</name>
    <dbReference type="NCBI Taxonomy" id="203124"/>
    <lineage>
        <taxon>Bacteria</taxon>
        <taxon>Bacillati</taxon>
        <taxon>Cyanobacteriota</taxon>
        <taxon>Cyanophyceae</taxon>
        <taxon>Oscillatoriophycideae</taxon>
        <taxon>Oscillatoriales</taxon>
        <taxon>Microcoleaceae</taxon>
        <taxon>Trichodesmium</taxon>
    </lineage>
</organism>
<dbReference type="PANTHER" id="PTHR43581:SF2">
    <property type="entry name" value="EXCINUCLEASE ATPASE SUBUNIT"/>
    <property type="match status" value="1"/>
</dbReference>
<dbReference type="GO" id="GO:0005524">
    <property type="term" value="F:ATP binding"/>
    <property type="evidence" value="ECO:0007669"/>
    <property type="project" value="InterPro"/>
</dbReference>
<dbReference type="PANTHER" id="PTHR43581">
    <property type="entry name" value="ATP/GTP PHOSPHATASE"/>
    <property type="match status" value="1"/>
</dbReference>
<dbReference type="Gene3D" id="3.40.50.300">
    <property type="entry name" value="P-loop containing nucleotide triphosphate hydrolases"/>
    <property type="match status" value="1"/>
</dbReference>
<protein>
    <recommendedName>
        <fullName evidence="4">DUF3696 domain-containing protein</fullName>
    </recommendedName>
</protein>
<dbReference type="InterPro" id="IPR051396">
    <property type="entry name" value="Bact_Antivir_Def_Nuclease"/>
</dbReference>
<evidence type="ECO:0000259" key="2">
    <source>
        <dbReference type="Pfam" id="PF13304"/>
    </source>
</evidence>
<name>Q11A43_TRIEI</name>
<dbReference type="STRING" id="203124.Tery_0136"/>
<dbReference type="RefSeq" id="WP_011610029.1">
    <property type="nucleotide sequence ID" value="NC_008312.1"/>
</dbReference>
<dbReference type="GO" id="GO:0016887">
    <property type="term" value="F:ATP hydrolysis activity"/>
    <property type="evidence" value="ECO:0007669"/>
    <property type="project" value="InterPro"/>
</dbReference>
<feature type="domain" description="ATPase AAA-type core" evidence="2">
    <location>
        <begin position="64"/>
        <end position="156"/>
    </location>
</feature>
<dbReference type="EMBL" id="CP000393">
    <property type="protein sequence ID" value="ABG49631.1"/>
    <property type="molecule type" value="Genomic_DNA"/>
</dbReference>